<accession>A0A1E5KWC0</accession>
<dbReference type="Gene3D" id="2.60.40.4270">
    <property type="entry name" value="Listeria-Bacteroides repeat domain"/>
    <property type="match status" value="1"/>
</dbReference>
<sequence>MVDNLTTIDASNKGIQDITGIGVLTNLELVRLDDNQLTSLPESIGNLVGLEYLYLRNNNFSNLSETIGSLVSLRELYLDNNQLASLPESIGNLTELSELYLDNNQLTSLPGNIGELKNLSYLYLSSNLLPTNYEDELTKLGLSVEPPFTQRKLQLKPDVGPYTITNENDLKDIDLFSVLTLSDDSSLSLAHQMILVNYVDANNNSVDITEYIQSGKIIKSGTIFAQVRATGTGIFPNSSDNAVTTDKVQLNMEKDEVIYHKLFFDLNGGIGSAPLIQTLEAGEHATQPENPVREGHEFLGWNTVQDGSGINWSFEVDTMPTSDITLYAQWKENGSNVTPTSGDSSGNNNTSEELPDMGESKITVFEGIGSLIVLVSLLFWYKKRKIVREKK</sequence>
<dbReference type="Pfam" id="PF23598">
    <property type="entry name" value="LRR_14"/>
    <property type="match status" value="1"/>
</dbReference>
<evidence type="ECO:0000256" key="3">
    <source>
        <dbReference type="ARBA" id="ARBA00022737"/>
    </source>
</evidence>
<keyword evidence="5" id="KW-0812">Transmembrane</keyword>
<dbReference type="InterPro" id="IPR001611">
    <property type="entry name" value="Leu-rich_rpt"/>
</dbReference>
<evidence type="ECO:0000313" key="7">
    <source>
        <dbReference type="EMBL" id="OEH82160.1"/>
    </source>
</evidence>
<dbReference type="InterPro" id="IPR055414">
    <property type="entry name" value="LRR_R13L4/SHOC2-like"/>
</dbReference>
<dbReference type="InterPro" id="IPR003591">
    <property type="entry name" value="Leu-rich_rpt_typical-subtyp"/>
</dbReference>
<keyword evidence="5" id="KW-1133">Transmembrane helix</keyword>
<keyword evidence="3" id="KW-0677">Repeat</keyword>
<protein>
    <recommendedName>
        <fullName evidence="6">Disease resistance R13L4/SHOC-2-like LRR domain-containing protein</fullName>
    </recommendedName>
</protein>
<dbReference type="Proteomes" id="UP000095256">
    <property type="component" value="Unassembled WGS sequence"/>
</dbReference>
<reference evidence="7 8" key="1">
    <citation type="submission" date="2016-09" db="EMBL/GenBank/DDBJ databases">
        <authorList>
            <person name="Capua I."/>
            <person name="De Benedictis P."/>
            <person name="Joannis T."/>
            <person name="Lombin L.H."/>
            <person name="Cattoli G."/>
        </authorList>
    </citation>
    <scope>NUCLEOTIDE SEQUENCE [LARGE SCALE GENOMIC DNA]</scope>
    <source>
        <strain evidence="7 8">LMG 25899</strain>
    </source>
</reference>
<dbReference type="PANTHER" id="PTHR48051">
    <property type="match status" value="1"/>
</dbReference>
<dbReference type="InterPro" id="IPR050216">
    <property type="entry name" value="LRR_domain-containing"/>
</dbReference>
<keyword evidence="5" id="KW-0472">Membrane</keyword>
<feature type="domain" description="Disease resistance R13L4/SHOC-2-like LRR" evidence="6">
    <location>
        <begin position="65"/>
        <end position="138"/>
    </location>
</feature>
<dbReference type="InterPro" id="IPR032675">
    <property type="entry name" value="LRR_dom_sf"/>
</dbReference>
<dbReference type="InterPro" id="IPR013378">
    <property type="entry name" value="InlB-like_B-rpt"/>
</dbReference>
<comment type="subcellular location">
    <subcellularLocation>
        <location evidence="1">Cell envelope</location>
    </subcellularLocation>
</comment>
<evidence type="ECO:0000259" key="6">
    <source>
        <dbReference type="Pfam" id="PF23598"/>
    </source>
</evidence>
<dbReference type="GO" id="GO:0005737">
    <property type="term" value="C:cytoplasm"/>
    <property type="evidence" value="ECO:0007669"/>
    <property type="project" value="TreeGrafter"/>
</dbReference>
<dbReference type="STRING" id="762845.BCR26_14270"/>
<dbReference type="NCBIfam" id="TIGR02543">
    <property type="entry name" value="List_Bact_rpt"/>
    <property type="match status" value="1"/>
</dbReference>
<evidence type="ECO:0000256" key="4">
    <source>
        <dbReference type="SAM" id="MobiDB-lite"/>
    </source>
</evidence>
<evidence type="ECO:0000256" key="2">
    <source>
        <dbReference type="ARBA" id="ARBA00022614"/>
    </source>
</evidence>
<evidence type="ECO:0000256" key="5">
    <source>
        <dbReference type="SAM" id="Phobius"/>
    </source>
</evidence>
<feature type="region of interest" description="Disordered" evidence="4">
    <location>
        <begin position="333"/>
        <end position="354"/>
    </location>
</feature>
<dbReference type="SMART" id="SM00369">
    <property type="entry name" value="LRR_TYP"/>
    <property type="match status" value="4"/>
</dbReference>
<evidence type="ECO:0000313" key="8">
    <source>
        <dbReference type="Proteomes" id="UP000095256"/>
    </source>
</evidence>
<dbReference type="PANTHER" id="PTHR48051:SF1">
    <property type="entry name" value="RAS SUPPRESSOR PROTEIN 1"/>
    <property type="match status" value="1"/>
</dbReference>
<evidence type="ECO:0000256" key="1">
    <source>
        <dbReference type="ARBA" id="ARBA00004196"/>
    </source>
</evidence>
<dbReference type="PROSITE" id="PS51450">
    <property type="entry name" value="LRR"/>
    <property type="match status" value="2"/>
</dbReference>
<organism evidence="7 8">
    <name type="scientific">Enterococcus rivorum</name>
    <dbReference type="NCBI Taxonomy" id="762845"/>
    <lineage>
        <taxon>Bacteria</taxon>
        <taxon>Bacillati</taxon>
        <taxon>Bacillota</taxon>
        <taxon>Bacilli</taxon>
        <taxon>Lactobacillales</taxon>
        <taxon>Enterococcaceae</taxon>
        <taxon>Enterococcus</taxon>
    </lineage>
</organism>
<dbReference type="OrthoDB" id="2195281at2"/>
<dbReference type="Pfam" id="PF00560">
    <property type="entry name" value="LRR_1"/>
    <property type="match status" value="1"/>
</dbReference>
<feature type="compositionally biased region" description="Low complexity" evidence="4">
    <location>
        <begin position="340"/>
        <end position="351"/>
    </location>
</feature>
<dbReference type="InterPro" id="IPR042229">
    <property type="entry name" value="Listeria/Bacterioides_rpt_sf"/>
</dbReference>
<dbReference type="SUPFAM" id="SSF52075">
    <property type="entry name" value="Outer arm dynein light chain 1"/>
    <property type="match status" value="1"/>
</dbReference>
<gene>
    <name evidence="7" type="ORF">BCR26_14270</name>
</gene>
<dbReference type="Gene3D" id="3.80.10.10">
    <property type="entry name" value="Ribonuclease Inhibitor"/>
    <property type="match status" value="1"/>
</dbReference>
<dbReference type="EMBL" id="MIEK01000027">
    <property type="protein sequence ID" value="OEH82160.1"/>
    <property type="molecule type" value="Genomic_DNA"/>
</dbReference>
<keyword evidence="2" id="KW-0433">Leucine-rich repeat</keyword>
<dbReference type="SMART" id="SM00364">
    <property type="entry name" value="LRR_BAC"/>
    <property type="match status" value="4"/>
</dbReference>
<keyword evidence="8" id="KW-1185">Reference proteome</keyword>
<proteinExistence type="predicted"/>
<name>A0A1E5KWC0_9ENTE</name>
<dbReference type="GO" id="GO:0030313">
    <property type="term" value="C:cell envelope"/>
    <property type="evidence" value="ECO:0007669"/>
    <property type="project" value="UniProtKB-SubCell"/>
</dbReference>
<comment type="caution">
    <text evidence="7">The sequence shown here is derived from an EMBL/GenBank/DDBJ whole genome shotgun (WGS) entry which is preliminary data.</text>
</comment>
<feature type="transmembrane region" description="Helical" evidence="5">
    <location>
        <begin position="362"/>
        <end position="381"/>
    </location>
</feature>
<dbReference type="RefSeq" id="WP_069698882.1">
    <property type="nucleotide sequence ID" value="NZ_MIEK01000027.1"/>
</dbReference>
<dbReference type="Pfam" id="PF09479">
    <property type="entry name" value="Flg_new"/>
    <property type="match status" value="1"/>
</dbReference>
<dbReference type="AlphaFoldDB" id="A0A1E5KWC0"/>